<comment type="caution">
    <text evidence="1">The sequence shown here is derived from an EMBL/GenBank/DDBJ whole genome shotgun (WGS) entry which is preliminary data.</text>
</comment>
<gene>
    <name evidence="1" type="ORF">ACFQ0F_05025</name>
</gene>
<evidence type="ECO:0000313" key="1">
    <source>
        <dbReference type="EMBL" id="MFD0949751.1"/>
    </source>
</evidence>
<dbReference type="Proteomes" id="UP001597044">
    <property type="component" value="Unassembled WGS sequence"/>
</dbReference>
<reference evidence="2" key="1">
    <citation type="journal article" date="2019" name="Int. J. Syst. Evol. Microbiol.">
        <title>The Global Catalogue of Microorganisms (GCM) 10K type strain sequencing project: providing services to taxonomists for standard genome sequencing and annotation.</title>
        <authorList>
            <consortium name="The Broad Institute Genomics Platform"/>
            <consortium name="The Broad Institute Genome Sequencing Center for Infectious Disease"/>
            <person name="Wu L."/>
            <person name="Ma J."/>
        </authorList>
    </citation>
    <scope>NUCLEOTIDE SEQUENCE [LARGE SCALE GENOMIC DNA]</scope>
    <source>
        <strain evidence="2">CCUG 63419</strain>
    </source>
</reference>
<dbReference type="PANTHER" id="PTHR38664:SF1">
    <property type="entry name" value="SLR0058 PROTEIN"/>
    <property type="match status" value="1"/>
</dbReference>
<dbReference type="Pfam" id="PF05597">
    <property type="entry name" value="Phasin"/>
    <property type="match status" value="1"/>
</dbReference>
<protein>
    <submittedName>
        <fullName evidence="1">Phasin family protein</fullName>
    </submittedName>
</protein>
<dbReference type="EMBL" id="JBHTIT010000001">
    <property type="protein sequence ID" value="MFD0949751.1"/>
    <property type="molecule type" value="Genomic_DNA"/>
</dbReference>
<sequence length="135" mass="15304">MTNDAKQAARGRLKLSPAKDLRKYTQQIWLAGLGAFSRAEEEGGKLFDNLVQIGEELEHKTRDLADNAAEEIKDKVIEKASDTREKVERVIDERLSSTLSRLGIPNQKDIETLTQRMDDLTRVIEQLAVQLSKKK</sequence>
<proteinExistence type="predicted"/>
<organism evidence="1 2">
    <name type="scientific">Paraperlucidibaca wandonensis</name>
    <dbReference type="NCBI Taxonomy" id="1268273"/>
    <lineage>
        <taxon>Bacteria</taxon>
        <taxon>Pseudomonadati</taxon>
        <taxon>Pseudomonadota</taxon>
        <taxon>Gammaproteobacteria</taxon>
        <taxon>Moraxellales</taxon>
        <taxon>Moraxellaceae</taxon>
        <taxon>Paraperlucidibaca</taxon>
    </lineage>
</organism>
<dbReference type="NCBIfam" id="TIGR01837">
    <property type="entry name" value="PHA_granule_1"/>
    <property type="match status" value="1"/>
</dbReference>
<dbReference type="PANTHER" id="PTHR38664">
    <property type="entry name" value="SLR0058 PROTEIN"/>
    <property type="match status" value="1"/>
</dbReference>
<dbReference type="RefSeq" id="WP_340676490.1">
    <property type="nucleotide sequence ID" value="NZ_JBHTIT010000001.1"/>
</dbReference>
<keyword evidence="2" id="KW-1185">Reference proteome</keyword>
<dbReference type="InterPro" id="IPR008769">
    <property type="entry name" value="PhaF_PhaI"/>
</dbReference>
<evidence type="ECO:0000313" key="2">
    <source>
        <dbReference type="Proteomes" id="UP001597044"/>
    </source>
</evidence>
<name>A0ABW3HE80_9GAMM</name>
<accession>A0ABW3HE80</accession>